<dbReference type="Pfam" id="PF00582">
    <property type="entry name" value="Usp"/>
    <property type="match status" value="1"/>
</dbReference>
<dbReference type="EMBL" id="QUSX01000001">
    <property type="protein sequence ID" value="RRQ50567.1"/>
    <property type="molecule type" value="Genomic_DNA"/>
</dbReference>
<dbReference type="Proteomes" id="UP000286990">
    <property type="component" value="Unassembled WGS sequence"/>
</dbReference>
<dbReference type="Gene3D" id="3.40.50.12370">
    <property type="match status" value="1"/>
</dbReference>
<dbReference type="PRINTS" id="PR01438">
    <property type="entry name" value="UNVRSLSTRESS"/>
</dbReference>
<reference evidence="4" key="1">
    <citation type="submission" date="2018-12" db="EMBL/GenBank/DDBJ databases">
        <title>Maribacter lutimaris sp. nov., isolated from marine sediment.</title>
        <authorList>
            <person name="Kim K.K."/>
        </authorList>
    </citation>
    <scope>NUCLEOTIDE SEQUENCE [LARGE SCALE GENOMIC DNA]</scope>
    <source>
        <strain evidence="4">PoM-212</strain>
    </source>
</reference>
<comment type="caution">
    <text evidence="3">The sequence shown here is derived from an EMBL/GenBank/DDBJ whole genome shotgun (WGS) entry which is preliminary data.</text>
</comment>
<dbReference type="PANTHER" id="PTHR46268:SF6">
    <property type="entry name" value="UNIVERSAL STRESS PROTEIN UP12"/>
    <property type="match status" value="1"/>
</dbReference>
<evidence type="ECO:0000259" key="2">
    <source>
        <dbReference type="Pfam" id="PF00582"/>
    </source>
</evidence>
<evidence type="ECO:0000313" key="4">
    <source>
        <dbReference type="Proteomes" id="UP000286990"/>
    </source>
</evidence>
<feature type="domain" description="UspA" evidence="2">
    <location>
        <begin position="1"/>
        <end position="142"/>
    </location>
</feature>
<dbReference type="InterPro" id="IPR006015">
    <property type="entry name" value="Universal_stress_UspA"/>
</dbReference>
<evidence type="ECO:0000313" key="3">
    <source>
        <dbReference type="EMBL" id="RRQ50567.1"/>
    </source>
</evidence>
<dbReference type="CDD" id="cd00293">
    <property type="entry name" value="USP-like"/>
    <property type="match status" value="1"/>
</dbReference>
<dbReference type="InterPro" id="IPR006016">
    <property type="entry name" value="UspA"/>
</dbReference>
<protein>
    <submittedName>
        <fullName evidence="3">Universal stress protein</fullName>
    </submittedName>
</protein>
<comment type="similarity">
    <text evidence="1">Belongs to the universal stress protein A family.</text>
</comment>
<accession>A0A426RNK7</accession>
<organism evidence="3 4">
    <name type="scientific">Maribacter algicola</name>
    <dbReference type="NCBI Taxonomy" id="2498892"/>
    <lineage>
        <taxon>Bacteria</taxon>
        <taxon>Pseudomonadati</taxon>
        <taxon>Bacteroidota</taxon>
        <taxon>Flavobacteriia</taxon>
        <taxon>Flavobacteriales</taxon>
        <taxon>Flavobacteriaceae</taxon>
        <taxon>Maribacter</taxon>
    </lineage>
</organism>
<evidence type="ECO:0000256" key="1">
    <source>
        <dbReference type="ARBA" id="ARBA00008791"/>
    </source>
</evidence>
<name>A0A426RNK7_9FLAO</name>
<dbReference type="AlphaFoldDB" id="A0A426RNK7"/>
<dbReference type="OrthoDB" id="9788959at2"/>
<keyword evidence="4" id="KW-1185">Reference proteome</keyword>
<gene>
    <name evidence="3" type="ORF">DZC72_08525</name>
</gene>
<dbReference type="RefSeq" id="WP_125222388.1">
    <property type="nucleotide sequence ID" value="NZ_QUSX01000001.1"/>
</dbReference>
<dbReference type="SUPFAM" id="SSF52402">
    <property type="entry name" value="Adenine nucleotide alpha hydrolases-like"/>
    <property type="match status" value="2"/>
</dbReference>
<sequence>MKHILIPTDFSENSWNALEYAIYFFKNENCSFYILHVGELSNSEIKNNSFVFPRKTSSPVIREKLKSLFERIADVSTNDKHHFLALQDYGNFIDIVRKTVEAKKIDLIVMGTKGASGIMETIVGSNTGDVITKVLCNVLVIPENASFITPQKIAFPTDYNLYYTYPILKTITELLRITNANLQVFNVEQFSIPLTDQQEKNKDYLKDYLEETFPKSHSFYSVKSKDVKSSILNFVSDNQINMLTMVAKNLNFLQQILFDTTIEKLSFHTTIPMLVLHE</sequence>
<dbReference type="PANTHER" id="PTHR46268">
    <property type="entry name" value="STRESS RESPONSE PROTEIN NHAX"/>
    <property type="match status" value="1"/>
</dbReference>
<proteinExistence type="inferred from homology"/>